<feature type="region of interest" description="Disordered" evidence="2">
    <location>
        <begin position="313"/>
        <end position="342"/>
    </location>
</feature>
<reference evidence="4 5" key="1">
    <citation type="submission" date="2017-08" db="EMBL/GenBank/DDBJ databases">
        <title>Acidophilic green algal genome provides insights into adaptation to an acidic environment.</title>
        <authorList>
            <person name="Hirooka S."/>
            <person name="Hirose Y."/>
            <person name="Kanesaki Y."/>
            <person name="Higuchi S."/>
            <person name="Fujiwara T."/>
            <person name="Onuma R."/>
            <person name="Era A."/>
            <person name="Ohbayashi R."/>
            <person name="Uzuka A."/>
            <person name="Nozaki H."/>
            <person name="Yoshikawa H."/>
            <person name="Miyagishima S.Y."/>
        </authorList>
    </citation>
    <scope>NUCLEOTIDE SEQUENCE [LARGE SCALE GENOMIC DNA]</scope>
    <source>
        <strain evidence="4 5">NIES-2499</strain>
    </source>
</reference>
<gene>
    <name evidence="4" type="ORF">CEUSTIGMA_g4821.t1</name>
</gene>
<dbReference type="Gene3D" id="1.10.3970.10">
    <property type="entry name" value="BSD domain"/>
    <property type="match status" value="1"/>
</dbReference>
<evidence type="ECO:0000259" key="3">
    <source>
        <dbReference type="PROSITE" id="PS50858"/>
    </source>
</evidence>
<feature type="coiled-coil region" evidence="1">
    <location>
        <begin position="37"/>
        <end position="68"/>
    </location>
</feature>
<dbReference type="EMBL" id="BEGY01000024">
    <property type="protein sequence ID" value="GAX77375.1"/>
    <property type="molecule type" value="Genomic_DNA"/>
</dbReference>
<keyword evidence="1" id="KW-0175">Coiled coil</keyword>
<dbReference type="PROSITE" id="PS50858">
    <property type="entry name" value="BSD"/>
    <property type="match status" value="1"/>
</dbReference>
<dbReference type="InterPro" id="IPR005607">
    <property type="entry name" value="BSD_dom"/>
</dbReference>
<feature type="compositionally biased region" description="Polar residues" evidence="2">
    <location>
        <begin position="175"/>
        <end position="204"/>
    </location>
</feature>
<dbReference type="Pfam" id="PF03909">
    <property type="entry name" value="BSD"/>
    <property type="match status" value="1"/>
</dbReference>
<accession>A0A250X2U5</accession>
<feature type="compositionally biased region" description="Polar residues" evidence="2">
    <location>
        <begin position="239"/>
        <end position="249"/>
    </location>
</feature>
<name>A0A250X2U5_9CHLO</name>
<evidence type="ECO:0000256" key="1">
    <source>
        <dbReference type="SAM" id="Coils"/>
    </source>
</evidence>
<dbReference type="Proteomes" id="UP000232323">
    <property type="component" value="Unassembled WGS sequence"/>
</dbReference>
<keyword evidence="5" id="KW-1185">Reference proteome</keyword>
<evidence type="ECO:0000256" key="2">
    <source>
        <dbReference type="SAM" id="MobiDB-lite"/>
    </source>
</evidence>
<proteinExistence type="predicted"/>
<dbReference type="SMART" id="SM00751">
    <property type="entry name" value="BSD"/>
    <property type="match status" value="1"/>
</dbReference>
<dbReference type="PANTHER" id="PTHR31923">
    <property type="entry name" value="BSD DOMAIN-CONTAINING PROTEIN"/>
    <property type="match status" value="1"/>
</dbReference>
<feature type="region of interest" description="Disordered" evidence="2">
    <location>
        <begin position="175"/>
        <end position="276"/>
    </location>
</feature>
<evidence type="ECO:0000313" key="4">
    <source>
        <dbReference type="EMBL" id="GAX77375.1"/>
    </source>
</evidence>
<feature type="domain" description="BSD" evidence="3">
    <location>
        <begin position="127"/>
        <end position="163"/>
    </location>
</feature>
<dbReference type="PANTHER" id="PTHR31923:SF1">
    <property type="entry name" value="BSD DOMAIN-CONTAINING PROTEIN"/>
    <property type="match status" value="1"/>
</dbReference>
<protein>
    <recommendedName>
        <fullName evidence="3">BSD domain-containing protein</fullName>
    </recommendedName>
</protein>
<sequence>MDWYSSFQKGLVAAQEAAQDAAERAKVLATQASIHAKAYAEQAAEKAKTLAQQAAEEAQQHLAHLQQSAAVASTTKDSSQVAACDLPYFGVTDELLLRVSAMSYSTFSDSPLKGVAEQADFKLSPWQEKHVRLVLERAEQLQNLRFALCPKRMDEQLFWTIYFASVVDLIPPQAASLSDQPPSSVEPSSISAHINSSPTNPGSQKKQDNASIEEDKKLHSEQDTPSKMQQQGSAGGAENSHTSTSSNAAGVSGIESDQWRVASPSGGQITTPRSGVESVVVDVDGLGEDYMDHLDDLEDDPELDAYLQEAMALEDEGGSGDGESEEDLDDYINSLKEEEEDI</sequence>
<feature type="compositionally biased region" description="Basic and acidic residues" evidence="2">
    <location>
        <begin position="205"/>
        <end position="224"/>
    </location>
</feature>
<comment type="caution">
    <text evidence="4">The sequence shown here is derived from an EMBL/GenBank/DDBJ whole genome shotgun (WGS) entry which is preliminary data.</text>
</comment>
<dbReference type="InterPro" id="IPR035925">
    <property type="entry name" value="BSD_dom_sf"/>
</dbReference>
<dbReference type="AlphaFoldDB" id="A0A250X2U5"/>
<dbReference type="OrthoDB" id="47923at2759"/>
<feature type="compositionally biased region" description="Acidic residues" evidence="2">
    <location>
        <begin position="313"/>
        <end position="330"/>
    </location>
</feature>
<organism evidence="4 5">
    <name type="scientific">Chlamydomonas eustigma</name>
    <dbReference type="NCBI Taxonomy" id="1157962"/>
    <lineage>
        <taxon>Eukaryota</taxon>
        <taxon>Viridiplantae</taxon>
        <taxon>Chlorophyta</taxon>
        <taxon>core chlorophytes</taxon>
        <taxon>Chlorophyceae</taxon>
        <taxon>CS clade</taxon>
        <taxon>Chlamydomonadales</taxon>
        <taxon>Chlamydomonadaceae</taxon>
        <taxon>Chlamydomonas</taxon>
    </lineage>
</organism>
<dbReference type="SUPFAM" id="SSF140383">
    <property type="entry name" value="BSD domain-like"/>
    <property type="match status" value="1"/>
</dbReference>
<evidence type="ECO:0000313" key="5">
    <source>
        <dbReference type="Proteomes" id="UP000232323"/>
    </source>
</evidence>